<dbReference type="Pfam" id="PF01370">
    <property type="entry name" value="Epimerase"/>
    <property type="match status" value="1"/>
</dbReference>
<protein>
    <recommendedName>
        <fullName evidence="4">NAD-dependent epimerase/dehydratase domain-containing protein</fullName>
    </recommendedName>
</protein>
<proteinExistence type="inferred from homology"/>
<dbReference type="Gene3D" id="3.40.50.720">
    <property type="entry name" value="NAD(P)-binding Rossmann-like Domain"/>
    <property type="match status" value="1"/>
</dbReference>
<gene>
    <name evidence="5" type="ORF">SEUCBS140593_007705</name>
</gene>
<feature type="region of interest" description="Disordered" evidence="3">
    <location>
        <begin position="1"/>
        <end position="37"/>
    </location>
</feature>
<comment type="caution">
    <text evidence="5">The sequence shown here is derived from an EMBL/GenBank/DDBJ whole genome shotgun (WGS) entry which is preliminary data.</text>
</comment>
<evidence type="ECO:0000259" key="4">
    <source>
        <dbReference type="Pfam" id="PF01370"/>
    </source>
</evidence>
<feature type="domain" description="NAD-dependent epimerase/dehydratase" evidence="4">
    <location>
        <begin position="63"/>
        <end position="325"/>
    </location>
</feature>
<evidence type="ECO:0000256" key="1">
    <source>
        <dbReference type="ARBA" id="ARBA00023002"/>
    </source>
</evidence>
<name>A0ABP0CI39_9PEZI</name>
<keyword evidence="6" id="KW-1185">Reference proteome</keyword>
<comment type="similarity">
    <text evidence="2">Belongs to the NAD(P)-dependent epimerase/dehydratase family. Dihydroflavonol-4-reductase subfamily.</text>
</comment>
<evidence type="ECO:0000313" key="6">
    <source>
        <dbReference type="Proteomes" id="UP001642482"/>
    </source>
</evidence>
<accession>A0ABP0CI39</accession>
<keyword evidence="1" id="KW-0560">Oxidoreductase</keyword>
<dbReference type="PANTHER" id="PTHR10366">
    <property type="entry name" value="NAD DEPENDENT EPIMERASE/DEHYDRATASE"/>
    <property type="match status" value="1"/>
</dbReference>
<dbReference type="CDD" id="cd05227">
    <property type="entry name" value="AR_SDR_e"/>
    <property type="match status" value="1"/>
</dbReference>
<reference evidence="5 6" key="1">
    <citation type="submission" date="2024-01" db="EMBL/GenBank/DDBJ databases">
        <authorList>
            <person name="Allen C."/>
            <person name="Tagirdzhanova G."/>
        </authorList>
    </citation>
    <scope>NUCLEOTIDE SEQUENCE [LARGE SCALE GENOMIC DNA]</scope>
</reference>
<dbReference type="PANTHER" id="PTHR10366:SF564">
    <property type="entry name" value="STEROL-4-ALPHA-CARBOXYLATE 3-DEHYDROGENASE, DECARBOXYLATING"/>
    <property type="match status" value="1"/>
</dbReference>
<dbReference type="SUPFAM" id="SSF51735">
    <property type="entry name" value="NAD(P)-binding Rossmann-fold domains"/>
    <property type="match status" value="1"/>
</dbReference>
<dbReference type="InterPro" id="IPR001509">
    <property type="entry name" value="Epimerase_deHydtase"/>
</dbReference>
<sequence length="425" mass="45048">MDPAPATEEAKPQVETPSQTPSPEAAPAVASDSIPADVPAKTSVETAATTAVNSKEKNASTTVLVTGGSGFIASHLILQLLAAGYTVRATLRSLSREAAVRKSLSTAFTSAGADAGSHLDRLTFYAADLTSDNGWADAVRGCTHVHHVVSPFPAKDPKTDDELVVPAREGALRVLRAACEAGSGESAASVKRVILTSSFAAIGYGHKLDANRIFTEKDWTVNNTSLPAYHKSKMLAERAAWDYIKGLPDSPNKLELTVINPVGTFGPVLPGAQPSPSVAIIRSLLDGSTRFVPQLHFGMVDVRDLADLHIRAMTAASEVVSGERFLAVADGRPMSLEGVAVAIRKERPRLAKARSVPFLTAPNWMVRTVALFDSKARNLVPMLGAVRAASNAKAKEKLGWRPRPTYETIMATVDSLVEADEAKGK</sequence>
<evidence type="ECO:0000256" key="3">
    <source>
        <dbReference type="SAM" id="MobiDB-lite"/>
    </source>
</evidence>
<organism evidence="5 6">
    <name type="scientific">Sporothrix eucalyptigena</name>
    <dbReference type="NCBI Taxonomy" id="1812306"/>
    <lineage>
        <taxon>Eukaryota</taxon>
        <taxon>Fungi</taxon>
        <taxon>Dikarya</taxon>
        <taxon>Ascomycota</taxon>
        <taxon>Pezizomycotina</taxon>
        <taxon>Sordariomycetes</taxon>
        <taxon>Sordariomycetidae</taxon>
        <taxon>Ophiostomatales</taxon>
        <taxon>Ophiostomataceae</taxon>
        <taxon>Sporothrix</taxon>
    </lineage>
</organism>
<evidence type="ECO:0000313" key="5">
    <source>
        <dbReference type="EMBL" id="CAK7230781.1"/>
    </source>
</evidence>
<evidence type="ECO:0000256" key="2">
    <source>
        <dbReference type="ARBA" id="ARBA00023445"/>
    </source>
</evidence>
<dbReference type="InterPro" id="IPR050425">
    <property type="entry name" value="NAD(P)_dehydrat-like"/>
</dbReference>
<dbReference type="InterPro" id="IPR036291">
    <property type="entry name" value="NAD(P)-bd_dom_sf"/>
</dbReference>
<dbReference type="EMBL" id="CAWUHD010000096">
    <property type="protein sequence ID" value="CAK7230781.1"/>
    <property type="molecule type" value="Genomic_DNA"/>
</dbReference>
<dbReference type="Proteomes" id="UP001642482">
    <property type="component" value="Unassembled WGS sequence"/>
</dbReference>